<dbReference type="PANTHER" id="PTHR43245">
    <property type="entry name" value="BIFUNCTIONAL POLYMYXIN RESISTANCE PROTEIN ARNA"/>
    <property type="match status" value="1"/>
</dbReference>
<dbReference type="RefSeq" id="WP_203765405.1">
    <property type="nucleotide sequence ID" value="NZ_BAAAYJ010000064.1"/>
</dbReference>
<dbReference type="SUPFAM" id="SSF51735">
    <property type="entry name" value="NAD(P)-binding Rossmann-fold domains"/>
    <property type="match status" value="1"/>
</dbReference>
<sequence>MSPHRPDPARPVVVLGGNGFVGRHTCAAFAATGAPVVAVSRRPARLPGARSVALDLAAGDVPRLIGMLTAMRPFAVVNAAGAVWGVTEEELKASNVTLVHNLVEAVTALPWRPRLVHLGSVHEYGAVGCPIREDAQPRPISPYGHSKLAGAGAVLAAVGAGACDATVLRVVNVSGPGTPRASLLGQVADQLAAARRERRTALLRLAPLHARRDFVDVRDIAAAVRATALTPGAGPVINIGRGQAVSVRWLVRELITASGVPAEIVEHEDRATGEERGRGIDSQEIDTTRAREQLGWQARHALGESLAALWAHVRDRA</sequence>
<evidence type="ECO:0000259" key="2">
    <source>
        <dbReference type="Pfam" id="PF01370"/>
    </source>
</evidence>
<dbReference type="EMBL" id="BOMQ01000011">
    <property type="protein sequence ID" value="GIE47383.1"/>
    <property type="molecule type" value="Genomic_DNA"/>
</dbReference>
<reference evidence="3" key="1">
    <citation type="submission" date="2021-01" db="EMBL/GenBank/DDBJ databases">
        <title>Whole genome shotgun sequence of Actinoplanes nipponensis NBRC 14063.</title>
        <authorList>
            <person name="Komaki H."/>
            <person name="Tamura T."/>
        </authorList>
    </citation>
    <scope>NUCLEOTIDE SEQUENCE</scope>
    <source>
        <strain evidence="3">NBRC 14063</strain>
    </source>
</reference>
<name>A0A919JB19_9ACTN</name>
<dbReference type="Pfam" id="PF01370">
    <property type="entry name" value="Epimerase"/>
    <property type="match status" value="1"/>
</dbReference>
<dbReference type="AlphaFoldDB" id="A0A919JB19"/>
<evidence type="ECO:0000313" key="4">
    <source>
        <dbReference type="Proteomes" id="UP000647172"/>
    </source>
</evidence>
<protein>
    <submittedName>
        <fullName evidence="3">Reductase</fullName>
    </submittedName>
</protein>
<dbReference type="InterPro" id="IPR001509">
    <property type="entry name" value="Epimerase_deHydtase"/>
</dbReference>
<feature type="domain" description="NAD-dependent epimerase/dehydratase" evidence="2">
    <location>
        <begin position="12"/>
        <end position="240"/>
    </location>
</feature>
<gene>
    <name evidence="3" type="ORF">Ani05nite_09170</name>
</gene>
<accession>A0A919JB19</accession>
<proteinExistence type="predicted"/>
<evidence type="ECO:0000256" key="1">
    <source>
        <dbReference type="SAM" id="MobiDB-lite"/>
    </source>
</evidence>
<evidence type="ECO:0000313" key="3">
    <source>
        <dbReference type="EMBL" id="GIE47383.1"/>
    </source>
</evidence>
<dbReference type="Gene3D" id="3.40.50.720">
    <property type="entry name" value="NAD(P)-binding Rossmann-like Domain"/>
    <property type="match status" value="1"/>
</dbReference>
<comment type="caution">
    <text evidence="3">The sequence shown here is derived from an EMBL/GenBank/DDBJ whole genome shotgun (WGS) entry which is preliminary data.</text>
</comment>
<organism evidence="3 4">
    <name type="scientific">Actinoplanes nipponensis</name>
    <dbReference type="NCBI Taxonomy" id="135950"/>
    <lineage>
        <taxon>Bacteria</taxon>
        <taxon>Bacillati</taxon>
        <taxon>Actinomycetota</taxon>
        <taxon>Actinomycetes</taxon>
        <taxon>Micromonosporales</taxon>
        <taxon>Micromonosporaceae</taxon>
        <taxon>Actinoplanes</taxon>
    </lineage>
</organism>
<dbReference type="Proteomes" id="UP000647172">
    <property type="component" value="Unassembled WGS sequence"/>
</dbReference>
<dbReference type="InterPro" id="IPR050177">
    <property type="entry name" value="Lipid_A_modif_metabolic_enz"/>
</dbReference>
<dbReference type="InterPro" id="IPR036291">
    <property type="entry name" value="NAD(P)-bd_dom_sf"/>
</dbReference>
<feature type="region of interest" description="Disordered" evidence="1">
    <location>
        <begin position="267"/>
        <end position="286"/>
    </location>
</feature>
<dbReference type="Gene3D" id="3.90.25.10">
    <property type="entry name" value="UDP-galactose 4-epimerase, domain 1"/>
    <property type="match status" value="1"/>
</dbReference>
<keyword evidence="4" id="KW-1185">Reference proteome</keyword>